<keyword evidence="2" id="KW-0539">Nucleus</keyword>
<feature type="compositionally biased region" description="Basic and acidic residues" evidence="3">
    <location>
        <begin position="412"/>
        <end position="452"/>
    </location>
</feature>
<proteinExistence type="predicted"/>
<dbReference type="Proteomes" id="UP001163046">
    <property type="component" value="Unassembled WGS sequence"/>
</dbReference>
<accession>A0A9W9ZXH9</accession>
<dbReference type="Pfam" id="PF08585">
    <property type="entry name" value="RMI1_N_C"/>
    <property type="match status" value="1"/>
</dbReference>
<reference evidence="5" key="1">
    <citation type="submission" date="2023-01" db="EMBL/GenBank/DDBJ databases">
        <title>Genome assembly of the deep-sea coral Lophelia pertusa.</title>
        <authorList>
            <person name="Herrera S."/>
            <person name="Cordes E."/>
        </authorList>
    </citation>
    <scope>NUCLEOTIDE SEQUENCE</scope>
    <source>
        <strain evidence="5">USNM1676648</strain>
        <tissue evidence="5">Polyp</tissue>
    </source>
</reference>
<evidence type="ECO:0000259" key="4">
    <source>
        <dbReference type="Pfam" id="PF08585"/>
    </source>
</evidence>
<sequence length="984" mass="111392">MEAKLKENGWFLSTEGIAECERACNKEKPSLQELSKAALNLDLRQYGMKHLPDDISRGKVQTVSGPMVLQVQKLRNISAPKANEESNHAPRLLKIQLTDGHLTCHGLESASIPELSLSVPPGSKVYLTGTITVQESFLMLDSNNTRVLGGEVEKLKEKWELNKTLAKHSRLTVSGDGPPPFVPFGQGMQPGSENKGRTAENPKVNGVVQNSVEKPKSSQSREANGPPLKSRTSDNGRSNRPTNQEQRDGSTVKKFPNHGTRDDRTESKRMNTEKTNNRYTAEGRTNVQNNPREKETRPFNSESLNHDRPRHGNQADDDRQNSRTDRSERTERSSARGQPLRTQDTNRGGARPRGRGGRREPAGRGRPESDSIDDMEDYRVRQPSEPALWDFLSTKFPSVKDTKHQRPQKFTENQKTDEAQHERPPPRPPPKQESDIQKPKQHKQDSKVEKTENIPPQDNSKATHRESMPLQEMLRDQNRKRHINIEMQNPGQAKGKGSRRHDHDSRPYNQSLPPRLQKKQQQQQQQRQQQQQQQHHHQHYQQHSPQQETEVTSDEVEAEYSSAASPPSVAQEDNAIVRFSAVPVSHEYAEESPSQILQPVQFQELQASSYTGQQYPGQAKWQKNYRQGSEQFRPPGFTPPNVQQQQQQHLEFVTMAMESQRSQTQFIVSQPQQFVEQGGREQPQEYQYTQQAQPPVQAYPVYQLRPAQIAQQPMAPHQPYRSSQLPHRCQQHRWDGRRVITAWLLGEMDSAKMEELVTDGVNCVVSFLDFHNCCDIVPLASLRPFPIIAWGESGNAQPQPAGAVATVPYYTQPAPVNMVSRPQVVIPVTGQPAFHAGTRPTIVHSSPVPTQVHWQPAQVQYQEVRPAAFQPVVHYGAVPQTSSGGPGQAAYGVTTGVHFVRGVKDPQVQGTNDIMCLIEFNSAFLTDNRDRQIEMFTVAAQMEQEEDQVQIQVVTTSKEDQTEQHRIIMCHPDNRNLKIKARHY</sequence>
<evidence type="ECO:0000256" key="1">
    <source>
        <dbReference type="ARBA" id="ARBA00004123"/>
    </source>
</evidence>
<comment type="caution">
    <text evidence="5">The sequence shown here is derived from an EMBL/GenBank/DDBJ whole genome shotgun (WGS) entry which is preliminary data.</text>
</comment>
<feature type="compositionally biased region" description="Polar residues" evidence="3">
    <location>
        <begin position="277"/>
        <end position="290"/>
    </location>
</feature>
<name>A0A9W9ZXH9_9CNID</name>
<feature type="compositionally biased region" description="Basic and acidic residues" evidence="3">
    <location>
        <begin position="313"/>
        <end position="334"/>
    </location>
</feature>
<evidence type="ECO:0000256" key="2">
    <source>
        <dbReference type="ARBA" id="ARBA00023242"/>
    </source>
</evidence>
<keyword evidence="6" id="KW-1185">Reference proteome</keyword>
<evidence type="ECO:0000313" key="6">
    <source>
        <dbReference type="Proteomes" id="UP001163046"/>
    </source>
</evidence>
<comment type="subcellular location">
    <subcellularLocation>
        <location evidence="1">Nucleus</location>
    </subcellularLocation>
</comment>
<feature type="compositionally biased region" description="Basic and acidic residues" evidence="3">
    <location>
        <begin position="357"/>
        <end position="369"/>
    </location>
</feature>
<dbReference type="OrthoDB" id="434939at2759"/>
<evidence type="ECO:0000256" key="3">
    <source>
        <dbReference type="SAM" id="MobiDB-lite"/>
    </source>
</evidence>
<feature type="compositionally biased region" description="Low complexity" evidence="3">
    <location>
        <begin position="510"/>
        <end position="533"/>
    </location>
</feature>
<feature type="compositionally biased region" description="Polar residues" evidence="3">
    <location>
        <begin position="207"/>
        <end position="222"/>
    </location>
</feature>
<dbReference type="PANTHER" id="PTHR13681:SF24">
    <property type="entry name" value="TUDOR DOMAIN-CONTAINING PROTEIN 3"/>
    <property type="match status" value="1"/>
</dbReference>
<dbReference type="EMBL" id="MU825426">
    <property type="protein sequence ID" value="KAJ7389662.1"/>
    <property type="molecule type" value="Genomic_DNA"/>
</dbReference>
<dbReference type="AlphaFoldDB" id="A0A9W9ZXH9"/>
<dbReference type="GO" id="GO:0005634">
    <property type="term" value="C:nucleus"/>
    <property type="evidence" value="ECO:0007669"/>
    <property type="project" value="UniProtKB-SubCell"/>
</dbReference>
<evidence type="ECO:0000313" key="5">
    <source>
        <dbReference type="EMBL" id="KAJ7389662.1"/>
    </source>
</evidence>
<dbReference type="Gene3D" id="2.40.50.770">
    <property type="entry name" value="RecQ-mediated genome instability protein Rmi1, C-terminal domain"/>
    <property type="match status" value="1"/>
</dbReference>
<feature type="compositionally biased region" description="Polar residues" evidence="3">
    <location>
        <begin position="233"/>
        <end position="244"/>
    </location>
</feature>
<feature type="compositionally biased region" description="Basic and acidic residues" evidence="3">
    <location>
        <begin position="259"/>
        <end position="276"/>
    </location>
</feature>
<feature type="compositionally biased region" description="Low complexity" evidence="3">
    <location>
        <begin position="559"/>
        <end position="572"/>
    </location>
</feature>
<protein>
    <submittedName>
        <fullName evidence="5">Tudor domain-containing protein 3</fullName>
    </submittedName>
</protein>
<dbReference type="InterPro" id="IPR042470">
    <property type="entry name" value="RMI1_N_C_sf"/>
</dbReference>
<feature type="domain" description="RecQ mediated genome instability protein 1 OB-fold" evidence="4">
    <location>
        <begin position="51"/>
        <end position="161"/>
    </location>
</feature>
<gene>
    <name evidence="5" type="primary">TDRD3</name>
    <name evidence="5" type="ORF">OS493_029546</name>
</gene>
<feature type="region of interest" description="Disordered" evidence="3">
    <location>
        <begin position="170"/>
        <end position="574"/>
    </location>
</feature>
<dbReference type="PANTHER" id="PTHR13681">
    <property type="entry name" value="SURVIVAL OF MOTOR NEURON-RELATED-SPLICING FACTOR 30-RELATED"/>
    <property type="match status" value="1"/>
</dbReference>
<feature type="compositionally biased region" description="Basic and acidic residues" evidence="3">
    <location>
        <begin position="461"/>
        <end position="477"/>
    </location>
</feature>
<dbReference type="SMART" id="SM01161">
    <property type="entry name" value="DUF1767"/>
    <property type="match status" value="1"/>
</dbReference>
<organism evidence="5 6">
    <name type="scientific">Desmophyllum pertusum</name>
    <dbReference type="NCBI Taxonomy" id="174260"/>
    <lineage>
        <taxon>Eukaryota</taxon>
        <taxon>Metazoa</taxon>
        <taxon>Cnidaria</taxon>
        <taxon>Anthozoa</taxon>
        <taxon>Hexacorallia</taxon>
        <taxon>Scleractinia</taxon>
        <taxon>Caryophylliina</taxon>
        <taxon>Caryophylliidae</taxon>
        <taxon>Desmophyllum</taxon>
    </lineage>
</organism>
<dbReference type="InterPro" id="IPR013894">
    <property type="entry name" value="RMI1_OB"/>
</dbReference>